<organism evidence="2 3">
    <name type="scientific">Moritella marina ATCC 15381</name>
    <dbReference type="NCBI Taxonomy" id="1202962"/>
    <lineage>
        <taxon>Bacteria</taxon>
        <taxon>Pseudomonadati</taxon>
        <taxon>Pseudomonadota</taxon>
        <taxon>Gammaproteobacteria</taxon>
        <taxon>Alteromonadales</taxon>
        <taxon>Moritellaceae</taxon>
        <taxon>Moritella</taxon>
    </lineage>
</organism>
<dbReference type="Proteomes" id="UP000327424">
    <property type="component" value="Plasmid unnamed1"/>
</dbReference>
<feature type="signal peptide" evidence="1">
    <location>
        <begin position="1"/>
        <end position="19"/>
    </location>
</feature>
<keyword evidence="1" id="KW-0732">Signal</keyword>
<sequence length="328" mass="35294">MKNKLLVMLISLIPLIALYAPVTFAAQNIDTCEQLLDIPNRATETYMLTQDVDCNGYVQNKAIDFKGKLDGHGYRVIGLEVQYDDNYMGLFSRIIGGSVIRLGLDSMVITGNKGNTAVGLLAGNVAYDSLITDIEINASSISITESVSNGLGLLVGYVSDQSQLEGIRSYNSQIDTTDKAKHVGGLVGVLKESSLSLASVDENKISISYDLGGNVSVGGIIGTLEKSVTSDVTIESSHILADEIDRGYGAQFIGKMNKSRLVNALSINNYIEYLSAGTHWNPAIAAGYINGDFGLIPTLENIRVSSSNDFPWYNSASDVLTKDLQIMK</sequence>
<geneLocation type="plasmid" evidence="2 3">
    <name>unnamed1</name>
</geneLocation>
<gene>
    <name evidence="2" type="ORF">FR932_00140</name>
</gene>
<reference evidence="2 3" key="1">
    <citation type="submission" date="2019-09" db="EMBL/GenBank/DDBJ databases">
        <title>Hybrid Assembly of the complete Genome of the Deep-Sea Bacterium Moritella marina from long Nanopore and Illumina reads.</title>
        <authorList>
            <person name="Magin S."/>
            <person name="Georgoulis A."/>
            <person name="Papadimitriou K."/>
            <person name="Iliakis G."/>
            <person name="Vorgias C.E."/>
        </authorList>
    </citation>
    <scope>NUCLEOTIDE SEQUENCE [LARGE SCALE GENOMIC DNA]</scope>
    <source>
        <strain evidence="2 3">MP-1</strain>
        <plasmid evidence="2 3">unnamed1</plasmid>
    </source>
</reference>
<accession>A0A5J6WHV7</accession>
<evidence type="ECO:0000313" key="2">
    <source>
        <dbReference type="EMBL" id="QFI36335.1"/>
    </source>
</evidence>
<protein>
    <submittedName>
        <fullName evidence="2">Uncharacterized protein</fullName>
    </submittedName>
</protein>
<proteinExistence type="predicted"/>
<dbReference type="OrthoDB" id="218680at2"/>
<keyword evidence="2" id="KW-0614">Plasmid</keyword>
<evidence type="ECO:0000256" key="1">
    <source>
        <dbReference type="SAM" id="SignalP"/>
    </source>
</evidence>
<dbReference type="AlphaFoldDB" id="A0A5J6WHV7"/>
<keyword evidence="3" id="KW-1185">Reference proteome</keyword>
<dbReference type="KEGG" id="mmaa:FR932_00140"/>
<evidence type="ECO:0000313" key="3">
    <source>
        <dbReference type="Proteomes" id="UP000327424"/>
    </source>
</evidence>
<dbReference type="EMBL" id="CP044398">
    <property type="protein sequence ID" value="QFI36335.1"/>
    <property type="molecule type" value="Genomic_DNA"/>
</dbReference>
<name>A0A5J6WHV7_MORMI</name>
<feature type="chain" id="PRO_5023930878" evidence="1">
    <location>
        <begin position="20"/>
        <end position="328"/>
    </location>
</feature>
<dbReference type="RefSeq" id="WP_019442228.1">
    <property type="nucleotide sequence ID" value="NZ_ALOE01000027.1"/>
</dbReference>